<proteinExistence type="predicted"/>
<gene>
    <name evidence="1" type="ORF">V6668_02285</name>
</gene>
<organism evidence="1 2">
    <name type="scientific">Paenibacillus amylolyticus</name>
    <dbReference type="NCBI Taxonomy" id="1451"/>
    <lineage>
        <taxon>Bacteria</taxon>
        <taxon>Bacillati</taxon>
        <taxon>Bacillota</taxon>
        <taxon>Bacilli</taxon>
        <taxon>Bacillales</taxon>
        <taxon>Paenibacillaceae</taxon>
        <taxon>Paenibacillus</taxon>
    </lineage>
</organism>
<protein>
    <submittedName>
        <fullName evidence="1">Uncharacterized protein</fullName>
    </submittedName>
</protein>
<name>A0ABD8ATW0_PAEAM</name>
<evidence type="ECO:0000313" key="1">
    <source>
        <dbReference type="EMBL" id="WWP21042.1"/>
    </source>
</evidence>
<evidence type="ECO:0000313" key="2">
    <source>
        <dbReference type="Proteomes" id="UP001364764"/>
    </source>
</evidence>
<dbReference type="GeneID" id="93474256"/>
<dbReference type="AlphaFoldDB" id="A0ABD8ATW0"/>
<sequence length="95" mass="11178">MEDFEEIFNQFKALRMESIGNLVIYNSKEYKRLSQESDRLFMELCEYVKPEGMALFLDYCNVITLLQGTAESVMYEQGFRDGFSLIKLMFNSNNT</sequence>
<dbReference type="RefSeq" id="WP_101314873.1">
    <property type="nucleotide sequence ID" value="NZ_BIMJ01000052.1"/>
</dbReference>
<accession>A0ABD8ATW0</accession>
<dbReference type="Proteomes" id="UP001364764">
    <property type="component" value="Chromosome"/>
</dbReference>
<dbReference type="EMBL" id="CP145892">
    <property type="protein sequence ID" value="WWP21042.1"/>
    <property type="molecule type" value="Genomic_DNA"/>
</dbReference>
<reference evidence="1 2" key="1">
    <citation type="submission" date="2024-02" db="EMBL/GenBank/DDBJ databases">
        <title>Complete sequences of two Paenibacillus sp. strains and one Lysinibacillus strain isolated from the environment on STAA medium highlight biotechnological potential.</title>
        <authorList>
            <person name="Attere S.A."/>
            <person name="Piche L.C."/>
            <person name="Intertaglia L."/>
            <person name="Lami R."/>
            <person name="Charette S.J."/>
            <person name="Vincent A.T."/>
        </authorList>
    </citation>
    <scope>NUCLEOTIDE SEQUENCE [LARGE SCALE GENOMIC DNA]</scope>
    <source>
        <strain evidence="1 2">Y5S-7</strain>
    </source>
</reference>